<dbReference type="AlphaFoldDB" id="A0A9X9M6B3"/>
<protein>
    <submittedName>
        <fullName evidence="1">Uncharacterized protein</fullName>
    </submittedName>
</protein>
<proteinExistence type="predicted"/>
<name>A0A9X9M6B3_GULGU</name>
<keyword evidence="2" id="KW-1185">Reference proteome</keyword>
<dbReference type="EMBL" id="CYRY02043319">
    <property type="protein sequence ID" value="VCX37624.1"/>
    <property type="molecule type" value="Genomic_DNA"/>
</dbReference>
<sequence length="86" mass="9818">MILNIMTSIRFIVVWNQTHSVFEVCLNLQVEWLGHMCSKIHCLCNTSNCQKNSPFLGGAKLSPLSFHFICSEAIQLCRKIQILHQA</sequence>
<gene>
    <name evidence="1" type="ORF">BN2614_LOCUS7</name>
</gene>
<evidence type="ECO:0000313" key="2">
    <source>
        <dbReference type="Proteomes" id="UP000269945"/>
    </source>
</evidence>
<dbReference type="Proteomes" id="UP000269945">
    <property type="component" value="Unassembled WGS sequence"/>
</dbReference>
<reference evidence="1 2" key="1">
    <citation type="submission" date="2018-10" db="EMBL/GenBank/DDBJ databases">
        <authorList>
            <person name="Ekblom R."/>
            <person name="Jareborg N."/>
        </authorList>
    </citation>
    <scope>NUCLEOTIDE SEQUENCE [LARGE SCALE GENOMIC DNA]</scope>
    <source>
        <tissue evidence="1">Muscle</tissue>
    </source>
</reference>
<accession>A0A9X9M6B3</accession>
<comment type="caution">
    <text evidence="1">The sequence shown here is derived from an EMBL/GenBank/DDBJ whole genome shotgun (WGS) entry which is preliminary data.</text>
</comment>
<evidence type="ECO:0000313" key="1">
    <source>
        <dbReference type="EMBL" id="VCX37624.1"/>
    </source>
</evidence>
<organism evidence="1 2">
    <name type="scientific">Gulo gulo</name>
    <name type="common">Wolverine</name>
    <name type="synonym">Gluton</name>
    <dbReference type="NCBI Taxonomy" id="48420"/>
    <lineage>
        <taxon>Eukaryota</taxon>
        <taxon>Metazoa</taxon>
        <taxon>Chordata</taxon>
        <taxon>Craniata</taxon>
        <taxon>Vertebrata</taxon>
        <taxon>Euteleostomi</taxon>
        <taxon>Mammalia</taxon>
        <taxon>Eutheria</taxon>
        <taxon>Laurasiatheria</taxon>
        <taxon>Carnivora</taxon>
        <taxon>Caniformia</taxon>
        <taxon>Musteloidea</taxon>
        <taxon>Mustelidae</taxon>
        <taxon>Guloninae</taxon>
        <taxon>Gulo</taxon>
    </lineage>
</organism>